<accession>A0A6A6YY32</accession>
<name>A0A6A6YY32_9PEZI</name>
<evidence type="ECO:0008006" key="5">
    <source>
        <dbReference type="Google" id="ProtNLM"/>
    </source>
</evidence>
<keyword evidence="1" id="KW-0732">Signal</keyword>
<evidence type="ECO:0000256" key="1">
    <source>
        <dbReference type="SAM" id="SignalP"/>
    </source>
</evidence>
<gene>
    <name evidence="2 4" type="ORF">BDZ99DRAFT_473011</name>
</gene>
<evidence type="ECO:0000313" key="2">
    <source>
        <dbReference type="EMBL" id="KAF2813856.1"/>
    </source>
</evidence>
<reference evidence="4" key="2">
    <citation type="submission" date="2020-04" db="EMBL/GenBank/DDBJ databases">
        <authorList>
            <consortium name="NCBI Genome Project"/>
        </authorList>
    </citation>
    <scope>NUCLEOTIDE SEQUENCE</scope>
    <source>
        <strain evidence="4">CBS 304.34</strain>
    </source>
</reference>
<evidence type="ECO:0000313" key="3">
    <source>
        <dbReference type="Proteomes" id="UP000504636"/>
    </source>
</evidence>
<dbReference type="Proteomes" id="UP000504636">
    <property type="component" value="Unplaced"/>
</dbReference>
<reference evidence="4" key="3">
    <citation type="submission" date="2025-04" db="UniProtKB">
        <authorList>
            <consortium name="RefSeq"/>
        </authorList>
    </citation>
    <scope>IDENTIFICATION</scope>
    <source>
        <strain evidence="4">CBS 304.34</strain>
    </source>
</reference>
<protein>
    <recommendedName>
        <fullName evidence="5">JmjC domain-containing protein</fullName>
    </recommendedName>
</protein>
<keyword evidence="3" id="KW-1185">Reference proteome</keyword>
<feature type="signal peptide" evidence="1">
    <location>
        <begin position="1"/>
        <end position="26"/>
    </location>
</feature>
<dbReference type="GeneID" id="54462698"/>
<reference evidence="2 4" key="1">
    <citation type="journal article" date="2020" name="Stud. Mycol.">
        <title>101 Dothideomycetes genomes: a test case for predicting lifestyles and emergence of pathogens.</title>
        <authorList>
            <person name="Haridas S."/>
            <person name="Albert R."/>
            <person name="Binder M."/>
            <person name="Bloem J."/>
            <person name="Labutti K."/>
            <person name="Salamov A."/>
            <person name="Andreopoulos B."/>
            <person name="Baker S."/>
            <person name="Barry K."/>
            <person name="Bills G."/>
            <person name="Bluhm B."/>
            <person name="Cannon C."/>
            <person name="Castanera R."/>
            <person name="Culley D."/>
            <person name="Daum C."/>
            <person name="Ezra D."/>
            <person name="Gonzalez J."/>
            <person name="Henrissat B."/>
            <person name="Kuo A."/>
            <person name="Liang C."/>
            <person name="Lipzen A."/>
            <person name="Lutzoni F."/>
            <person name="Magnuson J."/>
            <person name="Mondo S."/>
            <person name="Nolan M."/>
            <person name="Ohm R."/>
            <person name="Pangilinan J."/>
            <person name="Park H.-J."/>
            <person name="Ramirez L."/>
            <person name="Alfaro M."/>
            <person name="Sun H."/>
            <person name="Tritt A."/>
            <person name="Yoshinaga Y."/>
            <person name="Zwiers L.-H."/>
            <person name="Turgeon B."/>
            <person name="Goodwin S."/>
            <person name="Spatafora J."/>
            <person name="Crous P."/>
            <person name="Grigoriev I."/>
        </authorList>
    </citation>
    <scope>NUCLEOTIDE SEQUENCE</scope>
    <source>
        <strain evidence="2 4">CBS 304.34</strain>
    </source>
</reference>
<dbReference type="EMBL" id="MU003695">
    <property type="protein sequence ID" value="KAF2813856.1"/>
    <property type="molecule type" value="Genomic_DNA"/>
</dbReference>
<dbReference type="AlphaFoldDB" id="A0A6A6YY32"/>
<feature type="chain" id="PRO_5044629444" description="JmjC domain-containing protein" evidence="1">
    <location>
        <begin position="27"/>
        <end position="311"/>
    </location>
</feature>
<sequence>MLSLMLTGRVPYCLLAELLWLVGGRGISKTAQQGAQASRILSSHSTIKVPIFGLGQQNSTWSAQSRPISQLLAKYSTLDDAVDINIASLPRTHVSYSRKTIREVQSRFKENKDHGNGWNILDLKNPLPDTYGICPRFLQNSNCDLLNRIKTAVLNPGWAGRIITKSKQKNEFREVEGWILLAEPGTYTGPHIDAYATETFINCNKEEFGIFPAGFVYFVLRLSSNSRQTMGIRGHILRCSAIAQWAKILALQLEYPNPTNKKVAKTALTYLLTVLCLVREAGAQGRLEEFGGEKKRGRVSTECAGMFVEVP</sequence>
<proteinExistence type="predicted"/>
<organism evidence="2">
    <name type="scientific">Mytilinidion resinicola</name>
    <dbReference type="NCBI Taxonomy" id="574789"/>
    <lineage>
        <taxon>Eukaryota</taxon>
        <taxon>Fungi</taxon>
        <taxon>Dikarya</taxon>
        <taxon>Ascomycota</taxon>
        <taxon>Pezizomycotina</taxon>
        <taxon>Dothideomycetes</taxon>
        <taxon>Pleosporomycetidae</taxon>
        <taxon>Mytilinidiales</taxon>
        <taxon>Mytilinidiaceae</taxon>
        <taxon>Mytilinidion</taxon>
    </lineage>
</organism>
<dbReference type="OrthoDB" id="3860121at2759"/>
<evidence type="ECO:0000313" key="4">
    <source>
        <dbReference type="RefSeq" id="XP_033580820.1"/>
    </source>
</evidence>
<dbReference type="RefSeq" id="XP_033580820.1">
    <property type="nucleotide sequence ID" value="XM_033721805.1"/>
</dbReference>